<comment type="caution">
    <text evidence="1">The sequence shown here is derived from an EMBL/GenBank/DDBJ whole genome shotgun (WGS) entry which is preliminary data.</text>
</comment>
<protein>
    <submittedName>
        <fullName evidence="1">Oxidoreductase</fullName>
        <ecNumber evidence="1">1.1.1.184</ecNumber>
    </submittedName>
</protein>
<dbReference type="InterPro" id="IPR052184">
    <property type="entry name" value="SDR_enzymes"/>
</dbReference>
<dbReference type="GO" id="GO:0004090">
    <property type="term" value="F:carbonyl reductase (NADPH) activity"/>
    <property type="evidence" value="ECO:0007669"/>
    <property type="project" value="UniProtKB-EC"/>
</dbReference>
<dbReference type="EC" id="1.1.1.184" evidence="1"/>
<dbReference type="PANTHER" id="PTHR45458:SF1">
    <property type="entry name" value="SHORT CHAIN DEHYDROGENASE"/>
    <property type="match status" value="1"/>
</dbReference>
<dbReference type="Proteomes" id="UP000054997">
    <property type="component" value="Unassembled WGS sequence"/>
</dbReference>
<dbReference type="EMBL" id="LNYK01000019">
    <property type="protein sequence ID" value="KTD20702.1"/>
    <property type="molecule type" value="Genomic_DNA"/>
</dbReference>
<dbReference type="RefSeq" id="WP_058529580.1">
    <property type="nucleotide sequence ID" value="NZ_CAAAHZ010000004.1"/>
</dbReference>
<dbReference type="Pfam" id="PF00106">
    <property type="entry name" value="adh_short"/>
    <property type="match status" value="1"/>
</dbReference>
<dbReference type="Gene3D" id="3.40.50.720">
    <property type="entry name" value="NAD(P)-binding Rossmann-like Domain"/>
    <property type="match status" value="1"/>
</dbReference>
<dbReference type="SUPFAM" id="SSF51735">
    <property type="entry name" value="NAD(P)-binding Rossmann-fold domains"/>
    <property type="match status" value="1"/>
</dbReference>
<gene>
    <name evidence="1" type="ORF">Llon_1588</name>
</gene>
<proteinExistence type="predicted"/>
<keyword evidence="1" id="KW-0560">Oxidoreductase</keyword>
<evidence type="ECO:0000313" key="2">
    <source>
        <dbReference type="Proteomes" id="UP000054997"/>
    </source>
</evidence>
<dbReference type="AlphaFoldDB" id="A0A0W0VKS8"/>
<organism evidence="1 2">
    <name type="scientific">Legionella londiniensis</name>
    <dbReference type="NCBI Taxonomy" id="45068"/>
    <lineage>
        <taxon>Bacteria</taxon>
        <taxon>Pseudomonadati</taxon>
        <taxon>Pseudomonadota</taxon>
        <taxon>Gammaproteobacteria</taxon>
        <taxon>Legionellales</taxon>
        <taxon>Legionellaceae</taxon>
        <taxon>Legionella</taxon>
    </lineage>
</organism>
<dbReference type="PRINTS" id="PR00081">
    <property type="entry name" value="GDHRDH"/>
</dbReference>
<dbReference type="InterPro" id="IPR036291">
    <property type="entry name" value="NAD(P)-bd_dom_sf"/>
</dbReference>
<dbReference type="PANTHER" id="PTHR45458">
    <property type="entry name" value="SHORT-CHAIN DEHYDROGENASE/REDUCTASE SDR"/>
    <property type="match status" value="1"/>
</dbReference>
<reference evidence="1 2" key="1">
    <citation type="submission" date="2015-11" db="EMBL/GenBank/DDBJ databases">
        <title>Genomic analysis of 38 Legionella species identifies large and diverse effector repertoires.</title>
        <authorList>
            <person name="Burstein D."/>
            <person name="Amaro F."/>
            <person name="Zusman T."/>
            <person name="Lifshitz Z."/>
            <person name="Cohen O."/>
            <person name="Gilbert J.A."/>
            <person name="Pupko T."/>
            <person name="Shuman H.A."/>
            <person name="Segal G."/>
        </authorList>
    </citation>
    <scope>NUCLEOTIDE SEQUENCE [LARGE SCALE GENOMIC DNA]</scope>
    <source>
        <strain evidence="1 2">ATCC 49505</strain>
    </source>
</reference>
<keyword evidence="2" id="KW-1185">Reference proteome</keyword>
<dbReference type="CDD" id="cd05325">
    <property type="entry name" value="carb_red_sniffer_like_SDR_c"/>
    <property type="match status" value="1"/>
</dbReference>
<evidence type="ECO:0000313" key="1">
    <source>
        <dbReference type="EMBL" id="KTD20702.1"/>
    </source>
</evidence>
<dbReference type="STRING" id="45068.Llon_1588"/>
<dbReference type="OrthoDB" id="9810734at2"/>
<dbReference type="InterPro" id="IPR002347">
    <property type="entry name" value="SDR_fam"/>
</dbReference>
<sequence length="231" mass="25291">MKSILITGANRGLGFEFVKQLTVRENHIFATCRDPNHAGELKAWGNKHSNVSIHQLDVTDDDSIQSLAAELGGRPLDWLINNAGISGEEGVTVGNIERNNFLEVINTNCLGPLKVSELLLPQLRLSQDKLIVCVSSKMGSISSNERGRSYAYRTSKAALNCAMRSFAIDVADLGIQVMLLHPGWVKTDMGGENAPLTSEESVKSMLQVIEKNKKDSQAEVLLSYDGSVIHW</sequence>
<name>A0A0W0VKS8_9GAMM</name>
<dbReference type="PATRIC" id="fig|45068.5.peg.1722"/>
<accession>A0A0W0VKS8</accession>